<reference evidence="1 2" key="1">
    <citation type="submission" date="2020-08" db="EMBL/GenBank/DDBJ databases">
        <title>Genomic Encyclopedia of Type Strains, Phase IV (KMG-IV): sequencing the most valuable type-strain genomes for metagenomic binning, comparative biology and taxonomic classification.</title>
        <authorList>
            <person name="Goeker M."/>
        </authorList>
    </citation>
    <scope>NUCLEOTIDE SEQUENCE [LARGE SCALE GENOMIC DNA]</scope>
    <source>
        <strain evidence="1 2">DSM 43350</strain>
    </source>
</reference>
<evidence type="ECO:0000313" key="2">
    <source>
        <dbReference type="Proteomes" id="UP000591537"/>
    </source>
</evidence>
<protein>
    <submittedName>
        <fullName evidence="1">Uncharacterized protein</fullName>
    </submittedName>
</protein>
<keyword evidence="2" id="KW-1185">Reference proteome</keyword>
<accession>A0A7W9TKA8</accession>
<proteinExistence type="predicted"/>
<dbReference type="AlphaFoldDB" id="A0A7W9TKA8"/>
<organism evidence="1 2">
    <name type="scientific">Streptomyces paradoxus</name>
    <dbReference type="NCBI Taxonomy" id="66375"/>
    <lineage>
        <taxon>Bacteria</taxon>
        <taxon>Bacillati</taxon>
        <taxon>Actinomycetota</taxon>
        <taxon>Actinomycetes</taxon>
        <taxon>Kitasatosporales</taxon>
        <taxon>Streptomycetaceae</taxon>
        <taxon>Streptomyces</taxon>
    </lineage>
</organism>
<evidence type="ECO:0000313" key="1">
    <source>
        <dbReference type="EMBL" id="MBB6081956.1"/>
    </source>
</evidence>
<dbReference type="EMBL" id="JACHGV010000027">
    <property type="protein sequence ID" value="MBB6081956.1"/>
    <property type="molecule type" value="Genomic_DNA"/>
</dbReference>
<gene>
    <name evidence="1" type="ORF">HNR57_007919</name>
</gene>
<name>A0A7W9TKA8_9ACTN</name>
<comment type="caution">
    <text evidence="1">The sequence shown here is derived from an EMBL/GenBank/DDBJ whole genome shotgun (WGS) entry which is preliminary data.</text>
</comment>
<sequence length="39" mass="4575">MRHPEREELLHDHCLVLNRVQRRGDAGEPVWGALDTVRL</sequence>
<dbReference type="Proteomes" id="UP000591537">
    <property type="component" value="Unassembled WGS sequence"/>
</dbReference>
<feature type="non-terminal residue" evidence="1">
    <location>
        <position position="39"/>
    </location>
</feature>